<dbReference type="EMBL" id="CP014145">
    <property type="protein sequence ID" value="AMB57943.1"/>
    <property type="molecule type" value="Genomic_DNA"/>
</dbReference>
<organism evidence="2 3">
    <name type="scientific">Microterricola viridarii</name>
    <dbReference type="NCBI Taxonomy" id="412690"/>
    <lineage>
        <taxon>Bacteria</taxon>
        <taxon>Bacillati</taxon>
        <taxon>Actinomycetota</taxon>
        <taxon>Actinomycetes</taxon>
        <taxon>Micrococcales</taxon>
        <taxon>Microbacteriaceae</taxon>
        <taxon>Microterricola</taxon>
    </lineage>
</organism>
<proteinExistence type="predicted"/>
<keyword evidence="1" id="KW-0812">Transmembrane</keyword>
<evidence type="ECO:0000256" key="1">
    <source>
        <dbReference type="SAM" id="Phobius"/>
    </source>
</evidence>
<protein>
    <recommendedName>
        <fullName evidence="4">DUF4064 domain-containing protein</fullName>
    </recommendedName>
</protein>
<name>A0A0Y0N611_9MICO</name>
<reference evidence="3" key="2">
    <citation type="submission" date="2016-01" db="EMBL/GenBank/DDBJ databases">
        <title>First complete genome sequence of a species in the genus Microterricola, an extremophilic cold active enzyme producing strain ERGS5:02 isolated from Sikkim Himalaya.</title>
        <authorList>
            <person name="Kumar R."/>
            <person name="Singh D."/>
            <person name="Swarnkar M.K."/>
        </authorList>
    </citation>
    <scope>NUCLEOTIDE SEQUENCE [LARGE SCALE GENOMIC DNA]</scope>
    <source>
        <strain evidence="3">ERGS5:02</strain>
    </source>
</reference>
<keyword evidence="1" id="KW-0472">Membrane</keyword>
<evidence type="ECO:0000313" key="2">
    <source>
        <dbReference type="EMBL" id="AMB57943.1"/>
    </source>
</evidence>
<keyword evidence="1" id="KW-1133">Transmembrane helix</keyword>
<gene>
    <name evidence="2" type="ORF">AWU67_02635</name>
</gene>
<feature type="transmembrane region" description="Helical" evidence="1">
    <location>
        <begin position="12"/>
        <end position="35"/>
    </location>
</feature>
<dbReference type="RefSeq" id="WP_067226408.1">
    <property type="nucleotide sequence ID" value="NZ_CP014145.1"/>
</dbReference>
<keyword evidence="3" id="KW-1185">Reference proteome</keyword>
<evidence type="ECO:0008006" key="4">
    <source>
        <dbReference type="Google" id="ProtNLM"/>
    </source>
</evidence>
<dbReference type="OrthoDB" id="5070108at2"/>
<sequence length="111" mass="11750">MSSTIHTNKSGLWGAFAGIITLALVAFPLSAALSFATHPATQALFGGRLEQASQFGYLLFWWVLVALIVSLPFLVGFGVAKLNTKTLAIAGAIVAVFVILILVLGQLFVFI</sequence>
<dbReference type="KEGG" id="mvd:AWU67_02635"/>
<feature type="transmembrane region" description="Helical" evidence="1">
    <location>
        <begin position="55"/>
        <end position="80"/>
    </location>
</feature>
<reference evidence="2 3" key="1">
    <citation type="journal article" date="2016" name="J. Biotechnol.">
        <title>First complete genome sequence of a species in the genus Microterricola, an extremophilic cold active enzyme producing bacterial strain ERGS5:02 isolated from Sikkim Himalaya.</title>
        <authorList>
            <person name="Himanshu"/>
            <person name="Swarnkar M.K."/>
            <person name="Singh D."/>
            <person name="Kumar R."/>
        </authorList>
    </citation>
    <scope>NUCLEOTIDE SEQUENCE [LARGE SCALE GENOMIC DNA]</scope>
    <source>
        <strain evidence="2 3">ERGS5:02</strain>
    </source>
</reference>
<dbReference type="Proteomes" id="UP000058305">
    <property type="component" value="Chromosome"/>
</dbReference>
<evidence type="ECO:0000313" key="3">
    <source>
        <dbReference type="Proteomes" id="UP000058305"/>
    </source>
</evidence>
<feature type="transmembrane region" description="Helical" evidence="1">
    <location>
        <begin position="87"/>
        <end position="109"/>
    </location>
</feature>
<dbReference type="AlphaFoldDB" id="A0A0Y0N611"/>
<accession>A0A0Y0N611</accession>